<protein>
    <submittedName>
        <fullName evidence="2">Serine/threonine protein phosphatase</fullName>
    </submittedName>
</protein>
<dbReference type="Gene3D" id="3.60.21.10">
    <property type="match status" value="1"/>
</dbReference>
<dbReference type="Pfam" id="PF00149">
    <property type="entry name" value="Metallophos"/>
    <property type="match status" value="1"/>
</dbReference>
<keyword evidence="3" id="KW-1185">Reference proteome</keyword>
<evidence type="ECO:0000259" key="1">
    <source>
        <dbReference type="Pfam" id="PF00149"/>
    </source>
</evidence>
<evidence type="ECO:0000313" key="3">
    <source>
        <dbReference type="Proteomes" id="UP000318055"/>
    </source>
</evidence>
<organism evidence="2 3">
    <name type="scientific">Sphingomonas suaedae</name>
    <dbReference type="NCBI Taxonomy" id="2599297"/>
    <lineage>
        <taxon>Bacteria</taxon>
        <taxon>Pseudomonadati</taxon>
        <taxon>Pseudomonadota</taxon>
        <taxon>Alphaproteobacteria</taxon>
        <taxon>Sphingomonadales</taxon>
        <taxon>Sphingomonadaceae</taxon>
        <taxon>Sphingomonas</taxon>
    </lineage>
</organism>
<dbReference type="EMBL" id="CP042239">
    <property type="protein sequence ID" value="QDX27482.1"/>
    <property type="molecule type" value="Genomic_DNA"/>
</dbReference>
<dbReference type="OrthoDB" id="9807890at2"/>
<dbReference type="GO" id="GO:0016791">
    <property type="term" value="F:phosphatase activity"/>
    <property type="evidence" value="ECO:0007669"/>
    <property type="project" value="TreeGrafter"/>
</dbReference>
<dbReference type="AlphaFoldDB" id="A0A518RJ67"/>
<dbReference type="InterPro" id="IPR004843">
    <property type="entry name" value="Calcineurin-like_PHP"/>
</dbReference>
<dbReference type="GO" id="GO:0110154">
    <property type="term" value="P:RNA decapping"/>
    <property type="evidence" value="ECO:0007669"/>
    <property type="project" value="TreeGrafter"/>
</dbReference>
<dbReference type="InterPro" id="IPR029052">
    <property type="entry name" value="Metallo-depent_PP-like"/>
</dbReference>
<dbReference type="GO" id="GO:0008803">
    <property type="term" value="F:bis(5'-nucleosyl)-tetraphosphatase (symmetrical) activity"/>
    <property type="evidence" value="ECO:0007669"/>
    <property type="project" value="TreeGrafter"/>
</dbReference>
<dbReference type="SUPFAM" id="SSF56300">
    <property type="entry name" value="Metallo-dependent phosphatases"/>
    <property type="match status" value="1"/>
</dbReference>
<evidence type="ECO:0000313" key="2">
    <source>
        <dbReference type="EMBL" id="QDX27482.1"/>
    </source>
</evidence>
<dbReference type="PANTHER" id="PTHR42850">
    <property type="entry name" value="METALLOPHOSPHOESTERASE"/>
    <property type="match status" value="1"/>
</dbReference>
<dbReference type="Proteomes" id="UP000318055">
    <property type="component" value="Chromosome"/>
</dbReference>
<feature type="domain" description="Calcineurin-like phosphoesterase" evidence="1">
    <location>
        <begin position="27"/>
        <end position="219"/>
    </location>
</feature>
<name>A0A518RJ67_9SPHN</name>
<dbReference type="PANTHER" id="PTHR42850:SF4">
    <property type="entry name" value="ZINC-DEPENDENT ENDOPOLYPHOSPHATASE"/>
    <property type="match status" value="1"/>
</dbReference>
<dbReference type="GO" id="GO:0005737">
    <property type="term" value="C:cytoplasm"/>
    <property type="evidence" value="ECO:0007669"/>
    <property type="project" value="TreeGrafter"/>
</dbReference>
<accession>A0A518RJ67</accession>
<dbReference type="KEGG" id="ssua:FPZ54_16715"/>
<gene>
    <name evidence="2" type="ORF">FPZ54_16715</name>
</gene>
<reference evidence="2 3" key="1">
    <citation type="submission" date="2019-07" db="EMBL/GenBank/DDBJ databases">
        <title>Sphingomonas alkalisoli sp. nov., isolated from rhizosphere soil of Suaedae salsa.</title>
        <authorList>
            <person name="Zhang H."/>
            <person name="Xu L."/>
            <person name="Zhang J.-X."/>
            <person name="Sun J.-Q."/>
        </authorList>
    </citation>
    <scope>NUCLEOTIDE SEQUENCE [LARGE SCALE GENOMIC DNA]</scope>
    <source>
        <strain evidence="2 3">XS-10</strain>
    </source>
</reference>
<sequence>MLRRLFSSLAPAPVRETPIGSIPPGQRVYAVGDIHGRLDLLDDLLDRIERDDATRAPLDTTLIFLGDLIDRGPDSAQVVERLRQLSAAVPAIRFLLGNHEEVFLKAMADEKGALPFFIRIGGKPTALSYGITEAEYRACDYPALLALLRARVPQEHLDFLSRFEDLIVIGDYAFVHAGVDPTRPLDQQRIGSLRWIREEFLSHRGVLEKIIVHGHTVTEGVEERGHRIGIDTGAYASGRLTAIGLEGNSRWFLQTQ</sequence>
<proteinExistence type="predicted"/>
<dbReference type="InterPro" id="IPR050126">
    <property type="entry name" value="Ap4A_hydrolase"/>
</dbReference>